<evidence type="ECO:0000259" key="29">
    <source>
        <dbReference type="PROSITE" id="PS51194"/>
    </source>
</evidence>
<keyword evidence="15" id="KW-0694">RNA-binding</keyword>
<dbReference type="InterPro" id="IPR001374">
    <property type="entry name" value="R3H_dom"/>
</dbReference>
<dbReference type="PROSITE" id="PS50297">
    <property type="entry name" value="ANK_REP_REGION"/>
    <property type="match status" value="1"/>
</dbReference>
<evidence type="ECO:0000256" key="16">
    <source>
        <dbReference type="ARBA" id="ARBA00023211"/>
    </source>
</evidence>
<dbReference type="InterPro" id="IPR036189">
    <property type="entry name" value="DCP2_BoxA_sf"/>
</dbReference>
<evidence type="ECO:0000256" key="2">
    <source>
        <dbReference type="ARBA" id="ARBA00001946"/>
    </source>
</evidence>
<dbReference type="CDD" id="cd06007">
    <property type="entry name" value="R3H_DEXH_helicase"/>
    <property type="match status" value="1"/>
</dbReference>
<dbReference type="GO" id="GO:0003724">
    <property type="term" value="F:RNA helicase activity"/>
    <property type="evidence" value="ECO:0007669"/>
    <property type="project" value="UniProtKB-EC"/>
</dbReference>
<dbReference type="CDD" id="cd03672">
    <property type="entry name" value="NUDIX_Dcp2p_Nudt20"/>
    <property type="match status" value="1"/>
</dbReference>
<dbReference type="Pfam" id="PF00270">
    <property type="entry name" value="DEAD"/>
    <property type="match status" value="1"/>
</dbReference>
<dbReference type="Gene3D" id="3.30.1370.50">
    <property type="entry name" value="R3H-like domain"/>
    <property type="match status" value="1"/>
</dbReference>
<dbReference type="Proteomes" id="UP001497482">
    <property type="component" value="Chromosome 1"/>
</dbReference>
<dbReference type="InterPro" id="IPR007722">
    <property type="entry name" value="DCP2_BoxA"/>
</dbReference>
<keyword evidence="17" id="KW-0539">Nucleus</keyword>
<keyword evidence="11" id="KW-0547">Nucleotide-binding</keyword>
<evidence type="ECO:0000256" key="24">
    <source>
        <dbReference type="PROSITE-ProRule" id="PRU00023"/>
    </source>
</evidence>
<dbReference type="SUPFAM" id="SSF82708">
    <property type="entry name" value="R3H domain"/>
    <property type="match status" value="1"/>
</dbReference>
<dbReference type="FunFam" id="1.10.10.1050:FF:000001">
    <property type="entry name" value="M7GpppN-mRNA hydrolase isoform 2"/>
    <property type="match status" value="1"/>
</dbReference>
<dbReference type="Gene3D" id="1.10.10.1050">
    <property type="entry name" value="Dcp2, box A domain"/>
    <property type="match status" value="1"/>
</dbReference>
<dbReference type="PROSITE" id="PS50088">
    <property type="entry name" value="ANK_REPEAT"/>
    <property type="match status" value="1"/>
</dbReference>
<dbReference type="PANTHER" id="PTHR18934:SF213">
    <property type="entry name" value="3'-5' RNA HELICASE YTHDC2"/>
    <property type="match status" value="1"/>
</dbReference>
<dbReference type="PROSITE" id="PS51061">
    <property type="entry name" value="R3H"/>
    <property type="match status" value="1"/>
</dbReference>
<evidence type="ECO:0000256" key="17">
    <source>
        <dbReference type="ARBA" id="ARBA00023242"/>
    </source>
</evidence>
<dbReference type="InterPro" id="IPR034083">
    <property type="entry name" value="R3H_DEXH_helicase"/>
</dbReference>
<evidence type="ECO:0000256" key="5">
    <source>
        <dbReference type="ARBA" id="ARBA00005279"/>
    </source>
</evidence>
<feature type="domain" description="Helicase C-terminal" evidence="29">
    <location>
        <begin position="988"/>
        <end position="1161"/>
    </location>
</feature>
<dbReference type="InterPro" id="IPR000086">
    <property type="entry name" value="NUDIX_hydrolase_dom"/>
</dbReference>
<feature type="domain" description="Nudix hydrolase" evidence="30">
    <location>
        <begin position="95"/>
        <end position="226"/>
    </location>
</feature>
<evidence type="ECO:0000259" key="26">
    <source>
        <dbReference type="PROSITE" id="PS50882"/>
    </source>
</evidence>
<evidence type="ECO:0000256" key="10">
    <source>
        <dbReference type="ARBA" id="ARBA00022723"/>
    </source>
</evidence>
<evidence type="ECO:0000259" key="28">
    <source>
        <dbReference type="PROSITE" id="PS51192"/>
    </source>
</evidence>
<dbReference type="Gene3D" id="1.20.120.1080">
    <property type="match status" value="1"/>
</dbReference>
<evidence type="ECO:0000256" key="3">
    <source>
        <dbReference type="ARBA" id="ARBA00004123"/>
    </source>
</evidence>
<dbReference type="PROSITE" id="PS51192">
    <property type="entry name" value="HELICASE_ATP_BIND_1"/>
    <property type="match status" value="1"/>
</dbReference>
<dbReference type="PROSITE" id="PS51194">
    <property type="entry name" value="HELICASE_CTER"/>
    <property type="match status" value="1"/>
</dbReference>
<keyword evidence="12" id="KW-0378">Hydrolase</keyword>
<feature type="region of interest" description="Disordered" evidence="25">
    <location>
        <begin position="1554"/>
        <end position="1577"/>
    </location>
</feature>
<feature type="domain" description="YTH" evidence="26">
    <location>
        <begin position="1640"/>
        <end position="1770"/>
    </location>
</feature>
<dbReference type="Pfam" id="PF00271">
    <property type="entry name" value="Helicase_C"/>
    <property type="match status" value="1"/>
</dbReference>
<dbReference type="SUPFAM" id="SSF55811">
    <property type="entry name" value="Nudix"/>
    <property type="match status" value="1"/>
</dbReference>
<dbReference type="SMART" id="SM01125">
    <property type="entry name" value="DCP2"/>
    <property type="match status" value="1"/>
</dbReference>
<dbReference type="FunFam" id="1.20.120.1080:FF:000008">
    <property type="entry name" value="probable ATP-dependent RNA helicase YTHDC2"/>
    <property type="match status" value="1"/>
</dbReference>
<dbReference type="GO" id="GO:0000932">
    <property type="term" value="C:P-body"/>
    <property type="evidence" value="ECO:0007669"/>
    <property type="project" value="UniProtKB-SubCell"/>
</dbReference>
<dbReference type="GO" id="GO:0030145">
    <property type="term" value="F:manganese ion binding"/>
    <property type="evidence" value="ECO:0007669"/>
    <property type="project" value="InterPro"/>
</dbReference>
<feature type="region of interest" description="Disordered" evidence="25">
    <location>
        <begin position="243"/>
        <end position="265"/>
    </location>
</feature>
<evidence type="ECO:0000256" key="25">
    <source>
        <dbReference type="SAM" id="MobiDB-lite"/>
    </source>
</evidence>
<accession>A0AAV2IYQ3</accession>
<dbReference type="FunFam" id="3.90.79.10:FF:000003">
    <property type="entry name" value="M7GpppN-mRNA hydrolase isoform 2"/>
    <property type="match status" value="1"/>
</dbReference>
<dbReference type="InterPro" id="IPR002110">
    <property type="entry name" value="Ankyrin_rpt"/>
</dbReference>
<dbReference type="Pfam" id="PF12796">
    <property type="entry name" value="Ank_2"/>
    <property type="match status" value="1"/>
</dbReference>
<keyword evidence="13" id="KW-0347">Helicase</keyword>
<dbReference type="GO" id="GO:0140933">
    <property type="term" value="F:5'-(N(7)-methylguanosine 5'-triphospho)-[mRNA] hydrolase activity"/>
    <property type="evidence" value="ECO:0007669"/>
    <property type="project" value="UniProtKB-EC"/>
</dbReference>
<dbReference type="InterPro" id="IPR044099">
    <property type="entry name" value="Dcp2_NUDIX"/>
</dbReference>
<dbReference type="Pfam" id="PF04146">
    <property type="entry name" value="YTH"/>
    <property type="match status" value="1"/>
</dbReference>
<protein>
    <recommendedName>
        <fullName evidence="22">m7GpppN-mRNA hydrolase</fullName>
        <ecNumber evidence="18">3.6.1.62</ecNumber>
        <ecNumber evidence="7">3.6.4.13</ecNumber>
    </recommendedName>
    <alternativeName>
        <fullName evidence="23">mRNA-decapping enzyme 2</fullName>
    </alternativeName>
</protein>
<dbReference type="InterPro" id="IPR020084">
    <property type="entry name" value="NUDIX_hydrolase_CS"/>
</dbReference>
<gene>
    <name evidence="31" type="ORF">KC01_LOCUS876</name>
</gene>
<dbReference type="InterPro" id="IPR036867">
    <property type="entry name" value="R3H_dom_sf"/>
</dbReference>
<keyword evidence="9" id="KW-0597">Phosphoprotein</keyword>
<evidence type="ECO:0000256" key="19">
    <source>
        <dbReference type="ARBA" id="ARBA00047661"/>
    </source>
</evidence>
<evidence type="ECO:0000259" key="27">
    <source>
        <dbReference type="PROSITE" id="PS51061"/>
    </source>
</evidence>
<dbReference type="InterPro" id="IPR036770">
    <property type="entry name" value="Ankyrin_rpt-contain_sf"/>
</dbReference>
<evidence type="ECO:0000313" key="31">
    <source>
        <dbReference type="EMBL" id="CAL1568209.1"/>
    </source>
</evidence>
<dbReference type="Pfam" id="PF26026">
    <property type="entry name" value="RNA_hel_CTD"/>
    <property type="match status" value="1"/>
</dbReference>
<dbReference type="SUPFAM" id="SSF52540">
    <property type="entry name" value="P-loop containing nucleoside triphosphate hydrolases"/>
    <property type="match status" value="2"/>
</dbReference>
<dbReference type="PROSITE" id="PS51462">
    <property type="entry name" value="NUDIX"/>
    <property type="match status" value="1"/>
</dbReference>
<dbReference type="EMBL" id="OZ035823">
    <property type="protein sequence ID" value="CAL1568209.1"/>
    <property type="molecule type" value="Genomic_DNA"/>
</dbReference>
<evidence type="ECO:0000256" key="4">
    <source>
        <dbReference type="ARBA" id="ARBA00004201"/>
    </source>
</evidence>
<evidence type="ECO:0000256" key="9">
    <source>
        <dbReference type="ARBA" id="ARBA00022553"/>
    </source>
</evidence>
<evidence type="ECO:0000256" key="11">
    <source>
        <dbReference type="ARBA" id="ARBA00022741"/>
    </source>
</evidence>
<dbReference type="Gene3D" id="1.25.40.20">
    <property type="entry name" value="Ankyrin repeat-containing domain"/>
    <property type="match status" value="1"/>
</dbReference>
<dbReference type="SUPFAM" id="SSF48403">
    <property type="entry name" value="Ankyrin repeat"/>
    <property type="match status" value="1"/>
</dbReference>
<feature type="domain" description="Helicase ATP-binding" evidence="28">
    <location>
        <begin position="582"/>
        <end position="748"/>
    </location>
</feature>
<comment type="catalytic activity">
    <reaction evidence="19">
        <text>a 5'-end (N(7)-methyl 5'-triphosphoguanosine)-ribonucleoside in mRNA + H2O = N(7)-methyl-GDP + a 5'-end phospho-ribonucleoside in mRNA + 2 H(+)</text>
        <dbReference type="Rhea" id="RHEA:67484"/>
        <dbReference type="Rhea" id="RHEA-COMP:15692"/>
        <dbReference type="Rhea" id="RHEA-COMP:17167"/>
        <dbReference type="ChEBI" id="CHEBI:15377"/>
        <dbReference type="ChEBI" id="CHEBI:15378"/>
        <dbReference type="ChEBI" id="CHEBI:63714"/>
        <dbReference type="ChEBI" id="CHEBI:138282"/>
        <dbReference type="ChEBI" id="CHEBI:156461"/>
        <dbReference type="EC" id="3.6.1.62"/>
    </reaction>
    <physiologicalReaction direction="left-to-right" evidence="19">
        <dbReference type="Rhea" id="RHEA:67485"/>
    </physiologicalReaction>
</comment>
<name>A0AAV2IYQ3_KNICA</name>
<dbReference type="PANTHER" id="PTHR18934">
    <property type="entry name" value="ATP-DEPENDENT RNA HELICASE"/>
    <property type="match status" value="1"/>
</dbReference>
<dbReference type="EC" id="3.6.1.62" evidence="18"/>
<proteinExistence type="inferred from homology"/>
<dbReference type="FunFam" id="3.40.50.300:FF:000284">
    <property type="entry name" value="probable ATP-dependent RNA helicase YTHDC2"/>
    <property type="match status" value="1"/>
</dbReference>
<evidence type="ECO:0000256" key="12">
    <source>
        <dbReference type="ARBA" id="ARBA00022801"/>
    </source>
</evidence>
<dbReference type="CDD" id="cd18791">
    <property type="entry name" value="SF2_C_RHA"/>
    <property type="match status" value="1"/>
</dbReference>
<sequence>METKRVEIPTALLDDLCSRFILHIPSEERDNAIRVCFQIELAHWFYLDFCMQNTPGAPHCGIRDFAKAVFQHCPFLLPNGEDVQKVIERWKEYKMGVPTYGAIILDESLENALLVQGYLAKSGWGFPKGKVNEEEAPHDCAVREVMEETGFDIKNRISKDMYIEQKITDQVVRLYIIPGVPKDTKFYPKTRKEIRNIEWFPIEKLPCHRNDMTPKSKLGLAPNRFFMAIPFIRPLREKISRLKGESPVSEEDLTPIKTSDNTRSKTRRIMGTELQVEPQFRAVLHGIAKQIPQKTTGQHDLHQNLTVKTNGKKSQDSPYVKKGSDNGFSSLQKDNKRLQPRRLQDSFETDFTQFIDQQAASYPEQLLSSNAFLNFKFDKEEIMKTTRMSRSGVSSKRLGKAQGTPKKGRGTNGLKEIHIDEEVKISVNLSLERFRYSDQKEMEFPSSLTSTERAFIHRIALSLGYISKSKGKGSNRYLTIRKIDGSEKPRPTMPLILSHNSLYFIRSLRQRFPITNKERQDLQLSCNNGHMMATEAGDGCDKNRASGRLNNGIPMVPRRRSPTDIDSFRCALPVYERHEEIVTLIRENRVILVVGETGSGKTTQIPQFLLDDCTKRGEPCRIFCTQPRRLAAIAVAERVAAERGESVGQTVGYHIRLESRVSPKTLLTFCTSGVFLRTLMAGDASLTTVTHVIVDEVHERDGLTDFLLTKMRDVLQKIPNLKLILSSAALDINLFLQYFGSCPILHIKGRQFEVKELFLEDILKITSYKLKDVKKYKEEKQKKETKEKVLTEWCKAVESSSGKVVNTATSEFLQDLGRSNSGSNASCKSEANGTDVLKPWLMNEMDVCISNIFLGEDQDAFTQIFNLILHENVNVDYTHSDTGATALMVAAGRGCISQMQQLLSLGADMNMKASNGWSALDFAMRFNQMDAVDLLQSSIPLVGVNHTDDSAEGALMQCAELSPEDQELLKLYHHSFDDEYVDLDLIMALLHHVCSTTNEGAFLIFLPGYDDIVALRDRILFDDKRFSSRSERYQVFTLHSDMQTSDQKKAMKTSPPGVRKIILSTNIAETSITINDVVFVIDSGKVKEKSFDTLSHVSMLKTVWVSKASALQRKGRAGRCRPGICFHLFSRLRFHNMQEFQVPQLLRMPLQELCLQTKLLSATSCPVADFLSKAPQPPPTHAIRNAVQMLKTIDALDQHEDLTDLGYHLADLPVEPHLGKMVLCAVVLKCLDPILTIACTLAYRDPFVLPAQGSQKKAALLCRKRFTSGTFSDHMALLRAFQAWQKARSEGWERSFCEKNFLSQATMDMILGMRTQLLGQLRAIGFVRARGGSDIRDVNLNSENWAVVKAALVAGMYPNLVHINKETSLMSSKKEKKVHFHPTSILSQTHLKESTSSKGEPALPTDWLIYDEMSRGQRMASVRCCSMVTPATVAVFGGGAKLPISALPEPAPLKDASANDTSDSDSEDLAEMKLDDWLVFQLDPEAAGLMFEIRQKWQNLFFKRIKCPSKPWSQQDEAVIRALVSVLSAEEQSVGLQQPTGIGQRPRPMTIEEGFQSTSKGSKSNAHSSSTDEREVKMWGNSAHSKTLVSEDISLATNALAEEPLSSGRPSHLDSPFGSPCTSATKCSAPISPQPTLSSIRYFIMKSNSIRNIEISQQKGIWSTTPCNESKLSKAYLDNKLIILIFSVQGSGHFQGYARMASAMSRESCQDWGLMGLGGVFSVEWIHKENMPFQSTQHILNLWNDNKKVQISRDGQELEPQAGSQLVLMWDRHFGNW</sequence>
<dbReference type="Gene3D" id="3.40.50.300">
    <property type="entry name" value="P-loop containing nucleotide triphosphate hydrolases"/>
    <property type="match status" value="2"/>
</dbReference>
<dbReference type="InterPro" id="IPR027417">
    <property type="entry name" value="P-loop_NTPase"/>
</dbReference>
<dbReference type="SUPFAM" id="SSF140586">
    <property type="entry name" value="Dcp2 domain-like"/>
    <property type="match status" value="1"/>
</dbReference>
<evidence type="ECO:0000256" key="21">
    <source>
        <dbReference type="ARBA" id="ARBA00060003"/>
    </source>
</evidence>
<dbReference type="Pfam" id="PF07717">
    <property type="entry name" value="OB_NTP_bind"/>
    <property type="match status" value="1"/>
</dbReference>
<dbReference type="SMART" id="SM00393">
    <property type="entry name" value="R3H"/>
    <property type="match status" value="1"/>
</dbReference>
<dbReference type="Pfam" id="PF21010">
    <property type="entry name" value="HA2_C"/>
    <property type="match status" value="1"/>
</dbReference>
<comment type="cofactor">
    <cofactor evidence="2">
        <name>Mg(2+)</name>
        <dbReference type="ChEBI" id="CHEBI:18420"/>
    </cofactor>
</comment>
<dbReference type="SMART" id="SM00847">
    <property type="entry name" value="HA2"/>
    <property type="match status" value="1"/>
</dbReference>
<keyword evidence="32" id="KW-1185">Reference proteome</keyword>
<evidence type="ECO:0000256" key="23">
    <source>
        <dbReference type="ARBA" id="ARBA00078183"/>
    </source>
</evidence>
<dbReference type="InterPro" id="IPR014001">
    <property type="entry name" value="Helicase_ATP-bd"/>
</dbReference>
<dbReference type="GO" id="GO:0000184">
    <property type="term" value="P:nuclear-transcribed mRNA catabolic process, nonsense-mediated decay"/>
    <property type="evidence" value="ECO:0007669"/>
    <property type="project" value="InterPro"/>
</dbReference>
<feature type="repeat" description="ANK" evidence="24">
    <location>
        <begin position="882"/>
        <end position="914"/>
    </location>
</feature>
<comment type="subcellular location">
    <subcellularLocation>
        <location evidence="4">Cytoplasm</location>
        <location evidence="4">P-body</location>
    </subcellularLocation>
    <subcellularLocation>
        <location evidence="3">Nucleus</location>
    </subcellularLocation>
</comment>
<feature type="compositionally biased region" description="Low complexity" evidence="25">
    <location>
        <begin position="1557"/>
        <end position="1569"/>
    </location>
</feature>
<dbReference type="SMART" id="SM00490">
    <property type="entry name" value="HELICc"/>
    <property type="match status" value="1"/>
</dbReference>
<keyword evidence="8" id="KW-0963">Cytoplasm</keyword>
<evidence type="ECO:0000259" key="30">
    <source>
        <dbReference type="PROSITE" id="PS51462"/>
    </source>
</evidence>
<keyword evidence="24" id="KW-0040">ANK repeat</keyword>
<evidence type="ECO:0000256" key="14">
    <source>
        <dbReference type="ARBA" id="ARBA00022840"/>
    </source>
</evidence>
<evidence type="ECO:0000256" key="7">
    <source>
        <dbReference type="ARBA" id="ARBA00012552"/>
    </source>
</evidence>
<dbReference type="PROSITE" id="PS00893">
    <property type="entry name" value="NUDIX_BOX"/>
    <property type="match status" value="1"/>
</dbReference>
<dbReference type="Pfam" id="PF00293">
    <property type="entry name" value="NUDIX"/>
    <property type="match status" value="1"/>
</dbReference>
<dbReference type="InterPro" id="IPR007275">
    <property type="entry name" value="YTH_domain"/>
</dbReference>
<evidence type="ECO:0000313" key="32">
    <source>
        <dbReference type="Proteomes" id="UP001497482"/>
    </source>
</evidence>
<comment type="function">
    <text evidence="21">Decapping metalloenzyme that catalyzes the cleavage of the cap structure on mRNAs. Removes the 7-methyl guanine cap structure from mRNA molecules, yielding a 5'-phosphorylated mRNA fragment and 7m-GDP. Necessary for the degradation of mRNAs, both in normal mRNA turnover and in nonsense-mediated mRNA decay. Plays a role in replication-dependent histone mRNA degradation. Has higher activity towards mRNAs that lack a poly(A) tail. Has no activity towards a cap structure lacking an RNA moiety. The presence of a N(6)-methyladenosine methylation at the second transcribed position of mRNAs (N(6),2'-O-dimethyladenosine cap; m6A(m)) provides resistance to DCP2-mediated decapping. Blocks autophagy in nutrient-rich conditions by repressing the expression of ATG-related genes through degradation of their transcripts.</text>
</comment>
<keyword evidence="10" id="KW-0479">Metal-binding</keyword>
<evidence type="ECO:0000256" key="15">
    <source>
        <dbReference type="ARBA" id="ARBA00022884"/>
    </source>
</evidence>
<comment type="cofactor">
    <cofactor evidence="1">
        <name>Mn(2+)</name>
        <dbReference type="ChEBI" id="CHEBI:29035"/>
    </cofactor>
</comment>
<evidence type="ECO:0000256" key="22">
    <source>
        <dbReference type="ARBA" id="ARBA00068566"/>
    </source>
</evidence>
<dbReference type="GO" id="GO:0005634">
    <property type="term" value="C:nucleus"/>
    <property type="evidence" value="ECO:0007669"/>
    <property type="project" value="UniProtKB-SubCell"/>
</dbReference>
<reference evidence="31 32" key="1">
    <citation type="submission" date="2024-04" db="EMBL/GenBank/DDBJ databases">
        <authorList>
            <person name="Waldvogel A.-M."/>
            <person name="Schoenle A."/>
        </authorList>
    </citation>
    <scope>NUCLEOTIDE SEQUENCE [LARGE SCALE GENOMIC DNA]</scope>
</reference>
<evidence type="ECO:0000256" key="6">
    <source>
        <dbReference type="ARBA" id="ARBA00008792"/>
    </source>
</evidence>
<dbReference type="CDD" id="cd17987">
    <property type="entry name" value="DEXHc_YTHDC2"/>
    <property type="match status" value="1"/>
</dbReference>
<organism evidence="31 32">
    <name type="scientific">Knipowitschia caucasica</name>
    <name type="common">Caucasian dwarf goby</name>
    <name type="synonym">Pomatoschistus caucasicus</name>
    <dbReference type="NCBI Taxonomy" id="637954"/>
    <lineage>
        <taxon>Eukaryota</taxon>
        <taxon>Metazoa</taxon>
        <taxon>Chordata</taxon>
        <taxon>Craniata</taxon>
        <taxon>Vertebrata</taxon>
        <taxon>Euteleostomi</taxon>
        <taxon>Actinopterygii</taxon>
        <taxon>Neopterygii</taxon>
        <taxon>Teleostei</taxon>
        <taxon>Neoteleostei</taxon>
        <taxon>Acanthomorphata</taxon>
        <taxon>Gobiaria</taxon>
        <taxon>Gobiiformes</taxon>
        <taxon>Gobioidei</taxon>
        <taxon>Gobiidae</taxon>
        <taxon>Gobiinae</taxon>
        <taxon>Knipowitschia</taxon>
    </lineage>
</organism>
<dbReference type="GO" id="GO:0005524">
    <property type="term" value="F:ATP binding"/>
    <property type="evidence" value="ECO:0007669"/>
    <property type="project" value="UniProtKB-KW"/>
</dbReference>
<dbReference type="CDD" id="cd21134">
    <property type="entry name" value="YTH"/>
    <property type="match status" value="1"/>
</dbReference>
<keyword evidence="16" id="KW-0464">Manganese</keyword>
<dbReference type="GO" id="GO:0003723">
    <property type="term" value="F:RNA binding"/>
    <property type="evidence" value="ECO:0007669"/>
    <property type="project" value="UniProtKB-KW"/>
</dbReference>
<dbReference type="InterPro" id="IPR001650">
    <property type="entry name" value="Helicase_C-like"/>
</dbReference>
<dbReference type="Pfam" id="PF04408">
    <property type="entry name" value="WHD_HA2"/>
    <property type="match status" value="1"/>
</dbReference>
<dbReference type="Pfam" id="PF05026">
    <property type="entry name" value="DCP2"/>
    <property type="match status" value="1"/>
</dbReference>
<dbReference type="InterPro" id="IPR059023">
    <property type="entry name" value="RNA_hel_CTD"/>
</dbReference>
<dbReference type="Gene3D" id="3.90.79.10">
    <property type="entry name" value="Nucleoside Triphosphate Pyrophosphohydrolase"/>
    <property type="match status" value="1"/>
</dbReference>
<dbReference type="PROSITE" id="PS50882">
    <property type="entry name" value="YTH"/>
    <property type="match status" value="1"/>
</dbReference>
<feature type="domain" description="R3H" evidence="27">
    <location>
        <begin position="421"/>
        <end position="484"/>
    </location>
</feature>
<comment type="catalytic activity">
    <reaction evidence="20">
        <text>ATP + H2O = ADP + phosphate + H(+)</text>
        <dbReference type="Rhea" id="RHEA:13065"/>
        <dbReference type="ChEBI" id="CHEBI:15377"/>
        <dbReference type="ChEBI" id="CHEBI:15378"/>
        <dbReference type="ChEBI" id="CHEBI:30616"/>
        <dbReference type="ChEBI" id="CHEBI:43474"/>
        <dbReference type="ChEBI" id="CHEBI:456216"/>
        <dbReference type="EC" id="3.6.4.13"/>
    </reaction>
</comment>
<evidence type="ECO:0000256" key="20">
    <source>
        <dbReference type="ARBA" id="ARBA00047984"/>
    </source>
</evidence>
<feature type="region of interest" description="Disordered" evidence="25">
    <location>
        <begin position="386"/>
        <end position="412"/>
    </location>
</feature>
<dbReference type="Gene3D" id="3.10.590.10">
    <property type="entry name" value="ph1033 like domains"/>
    <property type="match status" value="1"/>
</dbReference>
<evidence type="ECO:0000256" key="18">
    <source>
        <dbReference type="ARBA" id="ARBA00026102"/>
    </source>
</evidence>
<dbReference type="EC" id="3.6.4.13" evidence="7"/>
<dbReference type="InterPro" id="IPR007502">
    <property type="entry name" value="Helicase-assoc_dom"/>
</dbReference>
<keyword evidence="14" id="KW-0067">ATP-binding</keyword>
<dbReference type="GO" id="GO:0000290">
    <property type="term" value="P:deadenylation-dependent decapping of nuclear-transcribed mRNA"/>
    <property type="evidence" value="ECO:0007669"/>
    <property type="project" value="InterPro"/>
</dbReference>
<dbReference type="SMART" id="SM00248">
    <property type="entry name" value="ANK"/>
    <property type="match status" value="2"/>
</dbReference>
<dbReference type="Pfam" id="PF01424">
    <property type="entry name" value="R3H"/>
    <property type="match status" value="1"/>
</dbReference>
<dbReference type="FunFam" id="3.40.50.300:FF:000811">
    <property type="entry name" value="probable ATP-dependent RNA helicase YTHDC2"/>
    <property type="match status" value="1"/>
</dbReference>
<dbReference type="InterPro" id="IPR011709">
    <property type="entry name" value="DEAD-box_helicase_OB_fold"/>
</dbReference>
<dbReference type="InterPro" id="IPR048333">
    <property type="entry name" value="HA2_WH"/>
</dbReference>
<evidence type="ECO:0000256" key="13">
    <source>
        <dbReference type="ARBA" id="ARBA00022806"/>
    </source>
</evidence>
<evidence type="ECO:0000256" key="1">
    <source>
        <dbReference type="ARBA" id="ARBA00001936"/>
    </source>
</evidence>
<dbReference type="InterPro" id="IPR011545">
    <property type="entry name" value="DEAD/DEAH_box_helicase_dom"/>
</dbReference>
<dbReference type="FunFam" id="3.30.1370.50:FF:000005">
    <property type="entry name" value="probable ATP-dependent RNA helicase YTHDC2"/>
    <property type="match status" value="1"/>
</dbReference>
<dbReference type="SMART" id="SM00487">
    <property type="entry name" value="DEXDc"/>
    <property type="match status" value="1"/>
</dbReference>
<comment type="similarity">
    <text evidence="6">Belongs to the DEAD box helicase family. DEAH subfamily.</text>
</comment>
<evidence type="ECO:0000256" key="8">
    <source>
        <dbReference type="ARBA" id="ARBA00022490"/>
    </source>
</evidence>
<feature type="region of interest" description="Disordered" evidence="25">
    <location>
        <begin position="292"/>
        <end position="339"/>
    </location>
</feature>
<comment type="similarity">
    <text evidence="5">Belongs to the Nudix hydrolase family. DCP2 subfamily.</text>
</comment>
<dbReference type="InterPro" id="IPR015797">
    <property type="entry name" value="NUDIX_hydrolase-like_dom_sf"/>
</dbReference>